<dbReference type="Gene3D" id="3.40.710.10">
    <property type="entry name" value="DD-peptidase/beta-lactamase superfamily"/>
    <property type="match status" value="1"/>
</dbReference>
<evidence type="ECO:0000313" key="3">
    <source>
        <dbReference type="EMBL" id="STX44727.1"/>
    </source>
</evidence>
<evidence type="ECO:0000313" key="4">
    <source>
        <dbReference type="Proteomes" id="UP000254677"/>
    </source>
</evidence>
<dbReference type="InterPro" id="IPR012338">
    <property type="entry name" value="Beta-lactam/transpept-like"/>
</dbReference>
<dbReference type="SUPFAM" id="SSF56601">
    <property type="entry name" value="beta-lactamase/transpeptidase-like"/>
    <property type="match status" value="1"/>
</dbReference>
<dbReference type="AlphaFoldDB" id="A0A378JCW8"/>
<accession>A0A378JCW8</accession>
<dbReference type="EMBL" id="UGOA01000001">
    <property type="protein sequence ID" value="STX44727.1"/>
    <property type="molecule type" value="Genomic_DNA"/>
</dbReference>
<dbReference type="Pfam" id="PF00144">
    <property type="entry name" value="Beta-lactamase"/>
    <property type="match status" value="1"/>
</dbReference>
<dbReference type="InterPro" id="IPR001466">
    <property type="entry name" value="Beta-lactam-related"/>
</dbReference>
<dbReference type="GO" id="GO:0009002">
    <property type="term" value="F:serine-type D-Ala-D-Ala carboxypeptidase activity"/>
    <property type="evidence" value="ECO:0007669"/>
    <property type="project" value="UniProtKB-EC"/>
</dbReference>
<keyword evidence="3" id="KW-0378">Hydrolase</keyword>
<name>A0A378JCW8_9GAMM</name>
<keyword evidence="3" id="KW-0645">Protease</keyword>
<evidence type="ECO:0000259" key="2">
    <source>
        <dbReference type="Pfam" id="PF00144"/>
    </source>
</evidence>
<keyword evidence="3" id="KW-0121">Carboxypeptidase</keyword>
<sequence>MKKLLTIFLALSVQFAVISCRAATNETITPDTLIKEHLRQYGPQEMFSAIQVSIRTKDKISTYTAGNRSLETDSQPISADDLFNIGSITKSFTAALAVMAESEGKLKLENRLNSYLSAYSHWGQLRLDALLNMSTGIPNYSDAPRFNYLTSKNLRRYWSQSDLINLVYSTRFNPPLKPGYFYSNTGYALIDMILSKVYNTPFQNLLSDKILTPLKLQNTFYPLPDYPAEVLQRLVRGYSYNVYENPELLGQDVTENNLSWAGAAGALVANSEDVVHWIEHLFIDGKLLTPAQKKKMQTLIAIPTGSPLAKTDVKNPQGFGLGIVQIYDSKIGHYWRYEGQTLGYRALYIYVPCNQVIISALFNSATNGENDHAHLLVEVLYQQILKQDNTLICKESMGSRKS</sequence>
<dbReference type="RefSeq" id="WP_115222392.1">
    <property type="nucleotide sequence ID" value="NZ_CAXYJE010000001.1"/>
</dbReference>
<dbReference type="Proteomes" id="UP000254677">
    <property type="component" value="Unassembled WGS sequence"/>
</dbReference>
<dbReference type="PANTHER" id="PTHR46825">
    <property type="entry name" value="D-ALANYL-D-ALANINE-CARBOXYPEPTIDASE/ENDOPEPTIDASE AMPH"/>
    <property type="match status" value="1"/>
</dbReference>
<dbReference type="EC" id="3.4.16.4" evidence="3"/>
<feature type="domain" description="Beta-lactamase-related" evidence="2">
    <location>
        <begin position="45"/>
        <end position="372"/>
    </location>
</feature>
<keyword evidence="4" id="KW-1185">Reference proteome</keyword>
<organism evidence="3 4">
    <name type="scientific">Legionella donaldsonii</name>
    <dbReference type="NCBI Taxonomy" id="45060"/>
    <lineage>
        <taxon>Bacteria</taxon>
        <taxon>Pseudomonadati</taxon>
        <taxon>Pseudomonadota</taxon>
        <taxon>Gammaproteobacteria</taxon>
        <taxon>Legionellales</taxon>
        <taxon>Legionellaceae</taxon>
        <taxon>Legionella</taxon>
    </lineage>
</organism>
<feature type="signal peptide" evidence="1">
    <location>
        <begin position="1"/>
        <end position="22"/>
    </location>
</feature>
<dbReference type="OrthoDB" id="9799367at2"/>
<reference evidence="3 4" key="1">
    <citation type="submission" date="2018-06" db="EMBL/GenBank/DDBJ databases">
        <authorList>
            <consortium name="Pathogen Informatics"/>
            <person name="Doyle S."/>
        </authorList>
    </citation>
    <scope>NUCLEOTIDE SEQUENCE [LARGE SCALE GENOMIC DNA]</scope>
    <source>
        <strain evidence="3 4">NCTC13292</strain>
    </source>
</reference>
<feature type="chain" id="PRO_5016863370" evidence="1">
    <location>
        <begin position="23"/>
        <end position="402"/>
    </location>
</feature>
<dbReference type="PANTHER" id="PTHR46825:SF7">
    <property type="entry name" value="D-ALANYL-D-ALANINE CARBOXYPEPTIDASE"/>
    <property type="match status" value="1"/>
</dbReference>
<proteinExistence type="predicted"/>
<keyword evidence="1" id="KW-0732">Signal</keyword>
<evidence type="ECO:0000256" key="1">
    <source>
        <dbReference type="SAM" id="SignalP"/>
    </source>
</evidence>
<gene>
    <name evidence="3" type="ORF">NCTC13292_02872</name>
</gene>
<dbReference type="PROSITE" id="PS51257">
    <property type="entry name" value="PROKAR_LIPOPROTEIN"/>
    <property type="match status" value="1"/>
</dbReference>
<protein>
    <submittedName>
        <fullName evidence="3">(Serine-type) D-alanyl-D-alanine carboxypeptidase</fullName>
        <ecNumber evidence="3">3.4.16.4</ecNumber>
    </submittedName>
</protein>
<dbReference type="InterPro" id="IPR050491">
    <property type="entry name" value="AmpC-like"/>
</dbReference>